<comment type="caution">
    <text evidence="1">The sequence shown here is derived from an EMBL/GenBank/DDBJ whole genome shotgun (WGS) entry which is preliminary data.</text>
</comment>
<name>A0ABP1HXS4_9EUKA</name>
<keyword evidence="2" id="KW-1185">Reference proteome</keyword>
<protein>
    <submittedName>
        <fullName evidence="1">Hypothetical_protein</fullName>
    </submittedName>
</protein>
<gene>
    <name evidence="1" type="ORF">HINF_LOCUS18348</name>
</gene>
<proteinExistence type="predicted"/>
<dbReference type="Proteomes" id="UP001642409">
    <property type="component" value="Unassembled WGS sequence"/>
</dbReference>
<accession>A0ABP1HXS4</accession>
<evidence type="ECO:0000313" key="2">
    <source>
        <dbReference type="Proteomes" id="UP001642409"/>
    </source>
</evidence>
<organism evidence="1 2">
    <name type="scientific">Hexamita inflata</name>
    <dbReference type="NCBI Taxonomy" id="28002"/>
    <lineage>
        <taxon>Eukaryota</taxon>
        <taxon>Metamonada</taxon>
        <taxon>Diplomonadida</taxon>
        <taxon>Hexamitidae</taxon>
        <taxon>Hexamitinae</taxon>
        <taxon>Hexamita</taxon>
    </lineage>
</organism>
<dbReference type="EMBL" id="CAXDID020000047">
    <property type="protein sequence ID" value="CAL6003330.1"/>
    <property type="molecule type" value="Genomic_DNA"/>
</dbReference>
<sequence length="138" mass="16310">MFSFQLRRREKKKNICTTQDLNLEPPDPQSGALSNYASCACVLFSVCFLYRLKDQQLQLQQLMTSVSVLVRLEILYSLDLSYYKFQFIPHVPFYLQHVCDFFITHVMIHMCIHLPDKIVSLYCQLCCNNQYNNIIQQN</sequence>
<evidence type="ECO:0000313" key="1">
    <source>
        <dbReference type="EMBL" id="CAL6003330.1"/>
    </source>
</evidence>
<reference evidence="1 2" key="1">
    <citation type="submission" date="2024-07" db="EMBL/GenBank/DDBJ databases">
        <authorList>
            <person name="Akdeniz Z."/>
        </authorList>
    </citation>
    <scope>NUCLEOTIDE SEQUENCE [LARGE SCALE GENOMIC DNA]</scope>
</reference>